<dbReference type="PANTHER" id="PTHR31306:SF8">
    <property type="entry name" value="GLYCOSYLTRANSFERASE FAMILY 34 PROTEIN"/>
    <property type="match status" value="1"/>
</dbReference>
<evidence type="ECO:0000313" key="4">
    <source>
        <dbReference type="Proteomes" id="UP000028045"/>
    </source>
</evidence>
<keyword evidence="4" id="KW-1185">Reference proteome</keyword>
<gene>
    <name evidence="3" type="ORF">S7711_06672</name>
</gene>
<dbReference type="GO" id="GO:0006487">
    <property type="term" value="P:protein N-linked glycosylation"/>
    <property type="evidence" value="ECO:0007669"/>
    <property type="project" value="TreeGrafter"/>
</dbReference>
<dbReference type="AlphaFoldDB" id="A0A084BB45"/>
<dbReference type="GO" id="GO:0016757">
    <property type="term" value="F:glycosyltransferase activity"/>
    <property type="evidence" value="ECO:0007669"/>
    <property type="project" value="UniProtKB-KW"/>
</dbReference>
<dbReference type="OrthoDB" id="407658at2759"/>
<proteinExistence type="predicted"/>
<dbReference type="PANTHER" id="PTHR31306">
    <property type="entry name" value="ALPHA-1,6-MANNOSYLTRANSFERASE MNN11-RELATED"/>
    <property type="match status" value="1"/>
</dbReference>
<evidence type="ECO:0000256" key="2">
    <source>
        <dbReference type="ARBA" id="ARBA00022679"/>
    </source>
</evidence>
<keyword evidence="1" id="KW-0328">Glycosyltransferase</keyword>
<keyword evidence="2" id="KW-0808">Transferase</keyword>
<sequence>MPSISEVIKDDHHCLIALRQQVLTSKDKDAMTKKFLQELYQHLDVETHMLDPLLPKTLPGREQRIERVGRMREKRDALYGAETHSNLRTPSSVTLLTCRLYSSQLHVLRGRIVDESWNKPAFILSILLSEMSKSEDERLEWLFWVDRDVIILNACRSPNSFLPPQLQTEGEDGKMQEMAAEPGHIQLLVTQDWNGLNNGVFFLRVGRWVVDLLSAILSYRYYKPDVDLPFTEQSARAYF</sequence>
<dbReference type="GO" id="GO:0000139">
    <property type="term" value="C:Golgi membrane"/>
    <property type="evidence" value="ECO:0007669"/>
    <property type="project" value="TreeGrafter"/>
</dbReference>
<dbReference type="Proteomes" id="UP000028045">
    <property type="component" value="Unassembled WGS sequence"/>
</dbReference>
<name>A0A084BB45_STACB</name>
<evidence type="ECO:0000313" key="3">
    <source>
        <dbReference type="EMBL" id="KEY74774.1"/>
    </source>
</evidence>
<dbReference type="InterPro" id="IPR008630">
    <property type="entry name" value="Glyco_trans_34"/>
</dbReference>
<dbReference type="EMBL" id="KL647490">
    <property type="protein sequence ID" value="KEY74774.1"/>
    <property type="molecule type" value="Genomic_DNA"/>
</dbReference>
<dbReference type="HOGENOM" id="CLU_1161795_0_0_1"/>
<reference evidence="3 4" key="1">
    <citation type="journal article" date="2014" name="BMC Genomics">
        <title>Comparative genome sequencing reveals chemotype-specific gene clusters in the toxigenic black mold Stachybotrys.</title>
        <authorList>
            <person name="Semeiks J."/>
            <person name="Borek D."/>
            <person name="Otwinowski Z."/>
            <person name="Grishin N.V."/>
        </authorList>
    </citation>
    <scope>NUCLEOTIDE SEQUENCE [LARGE SCALE GENOMIC DNA]</scope>
    <source>
        <strain evidence="4">CBS 109288 / IBT 7711</strain>
    </source>
</reference>
<protein>
    <submittedName>
        <fullName evidence="3">Uncharacterized protein</fullName>
    </submittedName>
</protein>
<organism evidence="3 4">
    <name type="scientific">Stachybotrys chartarum (strain CBS 109288 / IBT 7711)</name>
    <name type="common">Toxic black mold</name>
    <name type="synonym">Stilbospora chartarum</name>
    <dbReference type="NCBI Taxonomy" id="1280523"/>
    <lineage>
        <taxon>Eukaryota</taxon>
        <taxon>Fungi</taxon>
        <taxon>Dikarya</taxon>
        <taxon>Ascomycota</taxon>
        <taxon>Pezizomycotina</taxon>
        <taxon>Sordariomycetes</taxon>
        <taxon>Hypocreomycetidae</taxon>
        <taxon>Hypocreales</taxon>
        <taxon>Stachybotryaceae</taxon>
        <taxon>Stachybotrys</taxon>
    </lineage>
</organism>
<dbReference type="Pfam" id="PF05637">
    <property type="entry name" value="Glyco_transf_34"/>
    <property type="match status" value="1"/>
</dbReference>
<accession>A0A084BB45</accession>
<evidence type="ECO:0000256" key="1">
    <source>
        <dbReference type="ARBA" id="ARBA00022676"/>
    </source>
</evidence>